<feature type="compositionally biased region" description="Low complexity" evidence="1">
    <location>
        <begin position="119"/>
        <end position="129"/>
    </location>
</feature>
<name>A0AA37F4W9_9ACTN</name>
<feature type="chain" id="PRO_5041423855" evidence="2">
    <location>
        <begin position="30"/>
        <end position="460"/>
    </location>
</feature>
<organism evidence="3 4">
    <name type="scientific">Planomonospora parontospora</name>
    <dbReference type="NCBI Taxonomy" id="58119"/>
    <lineage>
        <taxon>Bacteria</taxon>
        <taxon>Bacillati</taxon>
        <taxon>Actinomycetota</taxon>
        <taxon>Actinomycetes</taxon>
        <taxon>Streptosporangiales</taxon>
        <taxon>Streptosporangiaceae</taxon>
        <taxon>Planomonospora</taxon>
    </lineage>
</organism>
<gene>
    <name evidence="3" type="ORF">GCM10010126_32780</name>
</gene>
<proteinExistence type="predicted"/>
<feature type="compositionally biased region" description="Low complexity" evidence="1">
    <location>
        <begin position="142"/>
        <end position="157"/>
    </location>
</feature>
<feature type="compositionally biased region" description="Polar residues" evidence="1">
    <location>
        <begin position="158"/>
        <end position="172"/>
    </location>
</feature>
<evidence type="ECO:0000313" key="4">
    <source>
        <dbReference type="Proteomes" id="UP000627984"/>
    </source>
</evidence>
<comment type="caution">
    <text evidence="3">The sequence shown here is derived from an EMBL/GenBank/DDBJ whole genome shotgun (WGS) entry which is preliminary data.</text>
</comment>
<dbReference type="RefSeq" id="WP_191895516.1">
    <property type="nucleotide sequence ID" value="NZ_BMQD01000009.1"/>
</dbReference>
<reference evidence="3" key="1">
    <citation type="journal article" date="2014" name="Int. J. Syst. Evol. Microbiol.">
        <title>Complete genome sequence of Corynebacterium casei LMG S-19264T (=DSM 44701T), isolated from a smear-ripened cheese.</title>
        <authorList>
            <consortium name="US DOE Joint Genome Institute (JGI-PGF)"/>
            <person name="Walter F."/>
            <person name="Albersmeier A."/>
            <person name="Kalinowski J."/>
            <person name="Ruckert C."/>
        </authorList>
    </citation>
    <scope>NUCLEOTIDE SEQUENCE</scope>
    <source>
        <strain evidence="3">JCM 3093</strain>
    </source>
</reference>
<feature type="region of interest" description="Disordered" evidence="1">
    <location>
        <begin position="91"/>
        <end position="176"/>
    </location>
</feature>
<evidence type="ECO:0000313" key="3">
    <source>
        <dbReference type="EMBL" id="GGK70751.1"/>
    </source>
</evidence>
<accession>A0AA37F4W9</accession>
<keyword evidence="2" id="KW-0732">Signal</keyword>
<sequence length="460" mass="47530">MRLTLRRAVAAGSMLALIGAVAPAAAAYAQDDPRSCRDLLGADTPAYVQCHWLATPEEALGVALFWGADDNAKLKEATPYPGRFIDCSAPGSSCPAPPDGGAEGDENSPFPGDAEEGGTPECETGGQECAVGGYEAGGDGTAAGPETGTGAPRTATGQSAQTARTGQSAQEGQTVTPPTAAEVAAAAQTPGGQAVAAARATGLRVWLDTELADDWKAGPAAFAAAVKRIGALAARPEVAGIRFSTQLGYDTTFTTHEEVTAFVAAASAALRRAAPGKQLGVHTVVPEFACGAVEACKTETAKRYPLLAPEWIESYLSTGGVDQLTLDGGLLRGGYTAWGIDAKTARRNQSIQLRARAWDVLTRVAAEEAGLVGDVSAQEVADRVATPLRDGAAQQVNVWTRLQDAQGGVERLTAWDALKRLAPLQRRMAAVYDPATPETDPAADLKKLAEVFGQVYLTTA</sequence>
<evidence type="ECO:0000256" key="1">
    <source>
        <dbReference type="SAM" id="MobiDB-lite"/>
    </source>
</evidence>
<dbReference type="Proteomes" id="UP000627984">
    <property type="component" value="Unassembled WGS sequence"/>
</dbReference>
<reference evidence="3" key="2">
    <citation type="submission" date="2022-09" db="EMBL/GenBank/DDBJ databases">
        <authorList>
            <person name="Sun Q."/>
            <person name="Ohkuma M."/>
        </authorList>
    </citation>
    <scope>NUCLEOTIDE SEQUENCE</scope>
    <source>
        <strain evidence="3">JCM 3093</strain>
    </source>
</reference>
<dbReference type="EMBL" id="BMQD01000009">
    <property type="protein sequence ID" value="GGK70751.1"/>
    <property type="molecule type" value="Genomic_DNA"/>
</dbReference>
<dbReference type="AlphaFoldDB" id="A0AA37F4W9"/>
<evidence type="ECO:0000256" key="2">
    <source>
        <dbReference type="SAM" id="SignalP"/>
    </source>
</evidence>
<feature type="signal peptide" evidence="2">
    <location>
        <begin position="1"/>
        <end position="29"/>
    </location>
</feature>
<protein>
    <submittedName>
        <fullName evidence="3">Uncharacterized protein</fullName>
    </submittedName>
</protein>